<dbReference type="Gene3D" id="3.40.50.2000">
    <property type="entry name" value="Glycogen Phosphorylase B"/>
    <property type="match status" value="2"/>
</dbReference>
<dbReference type="EMBL" id="UIDG01000362">
    <property type="protein sequence ID" value="SUS07385.1"/>
    <property type="molecule type" value="Genomic_DNA"/>
</dbReference>
<gene>
    <name evidence="3" type="ORF">DF3PB_4240002</name>
</gene>
<dbReference type="CDD" id="cd03798">
    <property type="entry name" value="GT4_WlbH-like"/>
    <property type="match status" value="1"/>
</dbReference>
<dbReference type="InterPro" id="IPR028098">
    <property type="entry name" value="Glyco_trans_4-like_N"/>
</dbReference>
<accession>A0A380TG21</accession>
<dbReference type="Pfam" id="PF00534">
    <property type="entry name" value="Glycos_transf_1"/>
    <property type="match status" value="1"/>
</dbReference>
<dbReference type="Pfam" id="PF13439">
    <property type="entry name" value="Glyco_transf_4"/>
    <property type="match status" value="1"/>
</dbReference>
<dbReference type="PANTHER" id="PTHR45947:SF3">
    <property type="entry name" value="SULFOQUINOVOSYL TRANSFERASE SQD2"/>
    <property type="match status" value="1"/>
</dbReference>
<evidence type="ECO:0000313" key="3">
    <source>
        <dbReference type="EMBL" id="SUS07385.1"/>
    </source>
</evidence>
<sequence>MEQAQSRPLRILTFSTLYPNAAQPNHGVFVENRLRHLLETGCVEASVIAPVPWFPSGHRFFGRYAAFAQAPRHEVRHGVAVQHPRYGVIPRFGMTLAPLSMYRAIRGTIREMTSEGRGFDILDAHYFYPDGVAAALLAREFKVPFTITARGTDINLLPRYRIPRRMILWAARRADALITVCEALKDELIALGVSGEKIRTLRNGVDLKMFRPVPRQQARERFALEGPVLLSVGALIPRKRHDLVIRALPLIENAMLLIAGDGPELAALRQLVRELGVQNRVRFLGSVPHEQLAEIYTAADVLVLASTREGWANVLLEAMACGTPAIATNVWGAPEVIQGEAAGRLLDQATPEELADAVRLLLADPPERAETRRYAEAFGWDATSQGQLDLFAEILRKRGLRPTAAGAAAFGAAPEDWRLARERAG</sequence>
<dbReference type="GO" id="GO:0016757">
    <property type="term" value="F:glycosyltransferase activity"/>
    <property type="evidence" value="ECO:0007669"/>
    <property type="project" value="InterPro"/>
</dbReference>
<dbReference type="InterPro" id="IPR050194">
    <property type="entry name" value="Glycosyltransferase_grp1"/>
</dbReference>
<dbReference type="PANTHER" id="PTHR45947">
    <property type="entry name" value="SULFOQUINOVOSYL TRANSFERASE SQD2"/>
    <property type="match status" value="1"/>
</dbReference>
<evidence type="ECO:0000259" key="2">
    <source>
        <dbReference type="Pfam" id="PF13439"/>
    </source>
</evidence>
<reference evidence="3" key="1">
    <citation type="submission" date="2018-07" db="EMBL/GenBank/DDBJ databases">
        <authorList>
            <person name="Quirk P.G."/>
            <person name="Krulwich T.A."/>
        </authorList>
    </citation>
    <scope>NUCLEOTIDE SEQUENCE</scope>
</reference>
<organism evidence="3">
    <name type="scientific">metagenome</name>
    <dbReference type="NCBI Taxonomy" id="256318"/>
    <lineage>
        <taxon>unclassified sequences</taxon>
        <taxon>metagenomes</taxon>
    </lineage>
</organism>
<proteinExistence type="predicted"/>
<dbReference type="AlphaFoldDB" id="A0A380TG21"/>
<protein>
    <submittedName>
        <fullName evidence="3">Glycosyl transferase family 1</fullName>
    </submittedName>
</protein>
<dbReference type="InterPro" id="IPR001296">
    <property type="entry name" value="Glyco_trans_1"/>
</dbReference>
<dbReference type="SUPFAM" id="SSF53756">
    <property type="entry name" value="UDP-Glycosyltransferase/glycogen phosphorylase"/>
    <property type="match status" value="1"/>
</dbReference>
<evidence type="ECO:0000259" key="1">
    <source>
        <dbReference type="Pfam" id="PF00534"/>
    </source>
</evidence>
<feature type="domain" description="Glycosyltransferase subfamily 4-like N-terminal" evidence="2">
    <location>
        <begin position="71"/>
        <end position="207"/>
    </location>
</feature>
<feature type="domain" description="Glycosyl transferase family 1" evidence="1">
    <location>
        <begin position="217"/>
        <end position="376"/>
    </location>
</feature>
<keyword evidence="3" id="KW-0808">Transferase</keyword>
<name>A0A380TG21_9ZZZZ</name>